<dbReference type="InterPro" id="IPR049874">
    <property type="entry name" value="ROK_cs"/>
</dbReference>
<keyword evidence="6" id="KW-0418">Kinase</keyword>
<dbReference type="GO" id="GO:0005524">
    <property type="term" value="F:ATP binding"/>
    <property type="evidence" value="ECO:0007669"/>
    <property type="project" value="UniProtKB-KW"/>
</dbReference>
<dbReference type="FunFam" id="3.30.420.40:FF:000136">
    <property type="entry name" value="Putative fructokinase"/>
    <property type="match status" value="1"/>
</dbReference>
<dbReference type="AlphaFoldDB" id="A0A3P2RF11"/>
<dbReference type="GO" id="GO:0046872">
    <property type="term" value="F:metal ion binding"/>
    <property type="evidence" value="ECO:0007669"/>
    <property type="project" value="UniProtKB-KW"/>
</dbReference>
<dbReference type="PANTHER" id="PTHR42742:SF3">
    <property type="entry name" value="FRUCTOKINASE"/>
    <property type="match status" value="1"/>
</dbReference>
<evidence type="ECO:0000256" key="2">
    <source>
        <dbReference type="ARBA" id="ARBA00006479"/>
    </source>
</evidence>
<dbReference type="RefSeq" id="WP_124942864.1">
    <property type="nucleotide sequence ID" value="NZ_RHGY01000002.1"/>
</dbReference>
<dbReference type="PROSITE" id="PS01125">
    <property type="entry name" value="ROK"/>
    <property type="match status" value="1"/>
</dbReference>
<evidence type="ECO:0000256" key="3">
    <source>
        <dbReference type="ARBA" id="ARBA00022679"/>
    </source>
</evidence>
<dbReference type="OrthoDB" id="9783435at2"/>
<evidence type="ECO:0000256" key="1">
    <source>
        <dbReference type="ARBA" id="ARBA00001946"/>
    </source>
</evidence>
<organism evidence="14 15">
    <name type="scientific">Weissella viridescens</name>
    <name type="common">Lactobacillus viridescens</name>
    <dbReference type="NCBI Taxonomy" id="1629"/>
    <lineage>
        <taxon>Bacteria</taxon>
        <taxon>Bacillati</taxon>
        <taxon>Bacillota</taxon>
        <taxon>Bacilli</taxon>
        <taxon>Lactobacillales</taxon>
        <taxon>Lactobacillaceae</taxon>
        <taxon>Weissella</taxon>
    </lineage>
</organism>
<dbReference type="EMBL" id="RHGY01000002">
    <property type="protein sequence ID" value="RRG18216.1"/>
    <property type="molecule type" value="Genomic_DNA"/>
</dbReference>
<protein>
    <recommendedName>
        <fullName evidence="13">Fructokinase</fullName>
        <ecNumber evidence="11">2.7.1.4</ecNumber>
    </recommendedName>
</protein>
<evidence type="ECO:0000256" key="11">
    <source>
        <dbReference type="ARBA" id="ARBA00038887"/>
    </source>
</evidence>
<comment type="caution">
    <text evidence="14">The sequence shown here is derived from an EMBL/GenBank/DDBJ whole genome shotgun (WGS) entry which is preliminary data.</text>
</comment>
<dbReference type="Proteomes" id="UP000275836">
    <property type="component" value="Unassembled WGS sequence"/>
</dbReference>
<comment type="similarity">
    <text evidence="2">Belongs to the ROK (NagC/XylR) family.</text>
</comment>
<evidence type="ECO:0000313" key="15">
    <source>
        <dbReference type="Proteomes" id="UP000275836"/>
    </source>
</evidence>
<evidence type="ECO:0000256" key="6">
    <source>
        <dbReference type="ARBA" id="ARBA00022777"/>
    </source>
</evidence>
<dbReference type="SUPFAM" id="SSF53067">
    <property type="entry name" value="Actin-like ATPase domain"/>
    <property type="match status" value="1"/>
</dbReference>
<dbReference type="InterPro" id="IPR000600">
    <property type="entry name" value="ROK"/>
</dbReference>
<dbReference type="PANTHER" id="PTHR42742">
    <property type="entry name" value="TRANSCRIPTIONAL REPRESSOR MPRA"/>
    <property type="match status" value="1"/>
</dbReference>
<evidence type="ECO:0000256" key="9">
    <source>
        <dbReference type="ARBA" id="ARBA00022842"/>
    </source>
</evidence>
<proteinExistence type="inferred from homology"/>
<reference evidence="14 15" key="1">
    <citation type="submission" date="2018-10" db="EMBL/GenBank/DDBJ databases">
        <title>Draft genome sequence of Weissella viridescens UCO-SMC3.</title>
        <authorList>
            <person name="Garcia-Cancino A."/>
            <person name="Espinoza-Monje M."/>
            <person name="Albarracin L."/>
            <person name="Garcia-Castillo V."/>
            <person name="Campos-Martin J."/>
            <person name="Nakano Y."/>
            <person name="Guitierrez-Zamorano C."/>
            <person name="Ikeda-Ohtsubo W."/>
            <person name="Morita H."/>
            <person name="Kitazawa H."/>
            <person name="Villena J."/>
        </authorList>
    </citation>
    <scope>NUCLEOTIDE SEQUENCE [LARGE SCALE GENOMIC DNA]</scope>
    <source>
        <strain evidence="14 15">UCO-SMC3</strain>
    </source>
</reference>
<dbReference type="Pfam" id="PF00480">
    <property type="entry name" value="ROK"/>
    <property type="match status" value="1"/>
</dbReference>
<keyword evidence="9" id="KW-0460">Magnesium</keyword>
<dbReference type="GO" id="GO:0008865">
    <property type="term" value="F:fructokinase activity"/>
    <property type="evidence" value="ECO:0007669"/>
    <property type="project" value="UniProtKB-EC"/>
</dbReference>
<name>A0A3P2RF11_WEIVI</name>
<gene>
    <name evidence="14" type="ORF">D3P96_02705</name>
</gene>
<comment type="cofactor">
    <cofactor evidence="1">
        <name>Mg(2+)</name>
        <dbReference type="ChEBI" id="CHEBI:18420"/>
    </cofactor>
</comment>
<keyword evidence="7" id="KW-0862">Zinc</keyword>
<evidence type="ECO:0000256" key="12">
    <source>
        <dbReference type="ARBA" id="ARBA00048451"/>
    </source>
</evidence>
<keyword evidence="10" id="KW-0119">Carbohydrate metabolism</keyword>
<keyword evidence="8" id="KW-0067">ATP-binding</keyword>
<keyword evidence="4" id="KW-0479">Metal-binding</keyword>
<dbReference type="Gene3D" id="3.30.420.40">
    <property type="match status" value="2"/>
</dbReference>
<evidence type="ECO:0000313" key="14">
    <source>
        <dbReference type="EMBL" id="RRG18216.1"/>
    </source>
</evidence>
<accession>A0A3P2RF11</accession>
<dbReference type="FunFam" id="3.30.420.40:FF:000153">
    <property type="entry name" value="Putative fructokinase"/>
    <property type="match status" value="1"/>
</dbReference>
<comment type="catalytic activity">
    <reaction evidence="12">
        <text>D-fructose + ATP = D-fructose 6-phosphate + ADP + H(+)</text>
        <dbReference type="Rhea" id="RHEA:16125"/>
        <dbReference type="ChEBI" id="CHEBI:15378"/>
        <dbReference type="ChEBI" id="CHEBI:30616"/>
        <dbReference type="ChEBI" id="CHEBI:37721"/>
        <dbReference type="ChEBI" id="CHEBI:61527"/>
        <dbReference type="ChEBI" id="CHEBI:456216"/>
        <dbReference type="EC" id="2.7.1.4"/>
    </reaction>
</comment>
<evidence type="ECO:0000256" key="8">
    <source>
        <dbReference type="ARBA" id="ARBA00022840"/>
    </source>
</evidence>
<dbReference type="EC" id="2.7.1.4" evidence="11"/>
<dbReference type="CDD" id="cd24067">
    <property type="entry name" value="ASKHA_NBD_ROK_BsFRK-like"/>
    <property type="match status" value="1"/>
</dbReference>
<evidence type="ECO:0000256" key="5">
    <source>
        <dbReference type="ARBA" id="ARBA00022741"/>
    </source>
</evidence>
<evidence type="ECO:0000256" key="13">
    <source>
        <dbReference type="ARBA" id="ARBA00074653"/>
    </source>
</evidence>
<evidence type="ECO:0000256" key="4">
    <source>
        <dbReference type="ARBA" id="ARBA00022723"/>
    </source>
</evidence>
<dbReference type="InterPro" id="IPR043129">
    <property type="entry name" value="ATPase_NBD"/>
</dbReference>
<dbReference type="InterPro" id="IPR051804">
    <property type="entry name" value="Carb_Metab_Reg_Kinase/Isom"/>
</dbReference>
<evidence type="ECO:0000256" key="10">
    <source>
        <dbReference type="ARBA" id="ARBA00023277"/>
    </source>
</evidence>
<evidence type="ECO:0000256" key="7">
    <source>
        <dbReference type="ARBA" id="ARBA00022833"/>
    </source>
</evidence>
<keyword evidence="5" id="KW-0547">Nucleotide-binding</keyword>
<sequence length="290" mass="31620">MSLLGAIEAGGTKFVVAVADATNPEKVLHRESFPTEDGKQTLEKVIAFFDQFADIAAIGIAAFGPIDVKPDSPTYGYVLDTPKRGWSGFDFLGTMKAWRDIPYYWTTDVNGAGWAEYKTGAAKNVENVVYLTIGTGVGAGIITNGQLLTGYSHPEAGHIMMQKHPNDEYSGLCPFHGDRCLEGLTAGPAIEQRWGMSAKEIPDDHPAWQMEAFYLAQAAMTFTATLRPDMIIFGGGVPHREVLLPMVRESFEAQMNNYLAVPDLDTYIQPVKNGDNAGILGCFYLAQTLI</sequence>
<keyword evidence="3" id="KW-0808">Transferase</keyword>